<keyword evidence="1" id="KW-0131">Cell cycle</keyword>
<keyword evidence="1" id="KW-0132">Cell division</keyword>
<evidence type="ECO:0000256" key="2">
    <source>
        <dbReference type="SAM" id="MobiDB-lite"/>
    </source>
</evidence>
<dbReference type="Pfam" id="PF13174">
    <property type="entry name" value="TPR_6"/>
    <property type="match status" value="1"/>
</dbReference>
<accession>A0A1R0FB06</accession>
<dbReference type="Pfam" id="PF13432">
    <property type="entry name" value="TPR_16"/>
    <property type="match status" value="1"/>
</dbReference>
<proteinExistence type="inferred from homology"/>
<name>A0A1R0FB06_9HYPH</name>
<dbReference type="GO" id="GO:0030288">
    <property type="term" value="C:outer membrane-bounded periplasmic space"/>
    <property type="evidence" value="ECO:0007669"/>
    <property type="project" value="UniProtKB-UniRule"/>
</dbReference>
<dbReference type="Proteomes" id="UP000187344">
    <property type="component" value="Unassembled WGS sequence"/>
</dbReference>
<feature type="chain" id="PRO_5013416859" description="Cell division coordinator CpoB" evidence="1">
    <location>
        <begin position="41"/>
        <end position="351"/>
    </location>
</feature>
<dbReference type="NCBIfam" id="TIGR02795">
    <property type="entry name" value="tol_pal_ybgF"/>
    <property type="match status" value="1"/>
</dbReference>
<comment type="function">
    <text evidence="1">Mediates coordination of peptidoglycan synthesis and outer membrane constriction during cell division.</text>
</comment>
<protein>
    <recommendedName>
        <fullName evidence="1">Cell division coordinator CpoB</fullName>
    </recommendedName>
</protein>
<dbReference type="InterPro" id="IPR014162">
    <property type="entry name" value="CpoB_C"/>
</dbReference>
<dbReference type="RefSeq" id="WP_075869303.1">
    <property type="nucleotide sequence ID" value="NZ_CALYQA010000002.1"/>
</dbReference>
<gene>
    <name evidence="1" type="primary">cpoB</name>
    <name evidence="3" type="ORF">PEB0149_016060</name>
</gene>
<keyword evidence="1" id="KW-0574">Periplasm</keyword>
<keyword evidence="1" id="KW-0732">Signal</keyword>
<dbReference type="EMBL" id="LXYT01000001">
    <property type="protein sequence ID" value="OLY44140.1"/>
    <property type="molecule type" value="Genomic_DNA"/>
</dbReference>
<dbReference type="HAMAP" id="MF_02066">
    <property type="entry name" value="CpoB"/>
    <property type="match status" value="1"/>
</dbReference>
<evidence type="ECO:0000256" key="1">
    <source>
        <dbReference type="HAMAP-Rule" id="MF_02066"/>
    </source>
</evidence>
<dbReference type="InterPro" id="IPR011990">
    <property type="entry name" value="TPR-like_helical_dom_sf"/>
</dbReference>
<keyword evidence="4" id="KW-1185">Reference proteome</keyword>
<sequence precursor="true">MGFLSSPRLLTCSVKRLVITAAFVPALSFAVLSPCYSASADQGGSSFANGLFPFGKKKTVESQTVQMSPQPDSRVTDLQQQVRELTGKVEELNFMVLQMQEQLRQLQQGGGAAAPSQQPAQEPKKQSQAVEPQSPASETGAKQEMPRAASTTQSAPALPGVGVEKTAEQKNINSEEAPKDLGSIEFDKNGNILNGSVNQNAVATGGQGQAAQTGSALPTAPQTTSAKELYDIGYKNILSGDYRAAEADFRAFQERYPTDPQIADASFWLGESLFGQKRYREAAQAYIDVQRNYKDSPRGPENLLKLGMSMAHLDEQKVACATFAEVTKRYKTVDPAVLKRVKDEQSRNKCQ</sequence>
<dbReference type="GO" id="GO:0043093">
    <property type="term" value="P:FtsZ-dependent cytokinesis"/>
    <property type="evidence" value="ECO:0007669"/>
    <property type="project" value="UniProtKB-UniRule"/>
</dbReference>
<dbReference type="SUPFAM" id="SSF48452">
    <property type="entry name" value="TPR-like"/>
    <property type="match status" value="1"/>
</dbReference>
<feature type="compositionally biased region" description="Low complexity" evidence="2">
    <location>
        <begin position="107"/>
        <end position="129"/>
    </location>
</feature>
<feature type="region of interest" description="Disordered" evidence="2">
    <location>
        <begin position="107"/>
        <end position="185"/>
    </location>
</feature>
<reference evidence="3 4" key="1">
    <citation type="submission" date="2016-12" db="EMBL/GenBank/DDBJ databases">
        <title>Comparative genomics of Bartonella apis.</title>
        <authorList>
            <person name="Engel P."/>
        </authorList>
    </citation>
    <scope>NUCLEOTIDE SEQUENCE [LARGE SCALE GENOMIC DNA]</scope>
    <source>
        <strain evidence="3 4">PEB0149</strain>
    </source>
</reference>
<dbReference type="AlphaFoldDB" id="A0A1R0FB06"/>
<dbReference type="InterPro" id="IPR019734">
    <property type="entry name" value="TPR_rpt"/>
</dbReference>
<evidence type="ECO:0000313" key="3">
    <source>
        <dbReference type="EMBL" id="OLY44140.1"/>
    </source>
</evidence>
<evidence type="ECO:0000313" key="4">
    <source>
        <dbReference type="Proteomes" id="UP000187344"/>
    </source>
</evidence>
<dbReference type="InterPro" id="IPR034706">
    <property type="entry name" value="CpoB"/>
</dbReference>
<dbReference type="Gene3D" id="1.25.40.10">
    <property type="entry name" value="Tetratricopeptide repeat domain"/>
    <property type="match status" value="1"/>
</dbReference>
<organism evidence="3 4">
    <name type="scientific">Bartonella apis</name>
    <dbReference type="NCBI Taxonomy" id="1686310"/>
    <lineage>
        <taxon>Bacteria</taxon>
        <taxon>Pseudomonadati</taxon>
        <taxon>Pseudomonadota</taxon>
        <taxon>Alphaproteobacteria</taxon>
        <taxon>Hyphomicrobiales</taxon>
        <taxon>Bartonellaceae</taxon>
        <taxon>Bartonella</taxon>
    </lineage>
</organism>
<feature type="signal peptide" evidence="1">
    <location>
        <begin position="1"/>
        <end position="40"/>
    </location>
</feature>
<comment type="similarity">
    <text evidence="1">Belongs to the CpoB family.</text>
</comment>
<dbReference type="OrthoDB" id="7185608at2"/>
<comment type="caution">
    <text evidence="3">The sequence shown here is derived from an EMBL/GenBank/DDBJ whole genome shotgun (WGS) entry which is preliminary data.</text>
</comment>
<comment type="subcellular location">
    <subcellularLocation>
        <location evidence="1">Periplasm</location>
    </subcellularLocation>
</comment>